<reference evidence="3" key="2">
    <citation type="submission" date="2021-04" db="EMBL/GenBank/DDBJ databases">
        <authorList>
            <person name="Gilroy R."/>
        </authorList>
    </citation>
    <scope>NUCLEOTIDE SEQUENCE</scope>
    <source>
        <strain evidence="3">CHK192-9172</strain>
    </source>
</reference>
<accession>A0A9D2D3J9</accession>
<dbReference type="Proteomes" id="UP000824024">
    <property type="component" value="Unassembled WGS sequence"/>
</dbReference>
<name>A0A9D2D3J9_9FIRM</name>
<evidence type="ECO:0000256" key="1">
    <source>
        <dbReference type="SAM" id="MobiDB-lite"/>
    </source>
</evidence>
<proteinExistence type="predicted"/>
<reference evidence="3" key="1">
    <citation type="journal article" date="2021" name="PeerJ">
        <title>Extensive microbial diversity within the chicken gut microbiome revealed by metagenomics and culture.</title>
        <authorList>
            <person name="Gilroy R."/>
            <person name="Ravi A."/>
            <person name="Getino M."/>
            <person name="Pursley I."/>
            <person name="Horton D.L."/>
            <person name="Alikhan N.F."/>
            <person name="Baker D."/>
            <person name="Gharbi K."/>
            <person name="Hall N."/>
            <person name="Watson M."/>
            <person name="Adriaenssens E.M."/>
            <person name="Foster-Nyarko E."/>
            <person name="Jarju S."/>
            <person name="Secka A."/>
            <person name="Antonio M."/>
            <person name="Oren A."/>
            <person name="Chaudhuri R.R."/>
            <person name="La Ragione R."/>
            <person name="Hildebrand F."/>
            <person name="Pallen M.J."/>
        </authorList>
    </citation>
    <scope>NUCLEOTIDE SEQUENCE</scope>
    <source>
        <strain evidence="3">CHK192-9172</strain>
    </source>
</reference>
<evidence type="ECO:0000313" key="4">
    <source>
        <dbReference type="Proteomes" id="UP000824024"/>
    </source>
</evidence>
<organism evidence="3 4">
    <name type="scientific">Candidatus Eubacterium avistercoris</name>
    <dbReference type="NCBI Taxonomy" id="2838567"/>
    <lineage>
        <taxon>Bacteria</taxon>
        <taxon>Bacillati</taxon>
        <taxon>Bacillota</taxon>
        <taxon>Clostridia</taxon>
        <taxon>Eubacteriales</taxon>
        <taxon>Eubacteriaceae</taxon>
        <taxon>Eubacterium</taxon>
    </lineage>
</organism>
<evidence type="ECO:0008006" key="5">
    <source>
        <dbReference type="Google" id="ProtNLM"/>
    </source>
</evidence>
<keyword evidence="2" id="KW-0472">Membrane</keyword>
<gene>
    <name evidence="3" type="ORF">IAA08_08605</name>
</gene>
<feature type="compositionally biased region" description="Basic and acidic residues" evidence="1">
    <location>
        <begin position="602"/>
        <end position="632"/>
    </location>
</feature>
<feature type="non-terminal residue" evidence="3">
    <location>
        <position position="1"/>
    </location>
</feature>
<keyword evidence="2" id="KW-0812">Transmembrane</keyword>
<evidence type="ECO:0000313" key="3">
    <source>
        <dbReference type="EMBL" id="HIZ07981.1"/>
    </source>
</evidence>
<feature type="transmembrane region" description="Helical" evidence="2">
    <location>
        <begin position="644"/>
        <end position="664"/>
    </location>
</feature>
<dbReference type="AlphaFoldDB" id="A0A9D2D3J9"/>
<keyword evidence="2" id="KW-1133">Transmembrane helix</keyword>
<protein>
    <recommendedName>
        <fullName evidence="5">Gram-positive cocci surface proteins LPxTG domain-containing protein</fullName>
    </recommendedName>
</protein>
<feature type="region of interest" description="Disordered" evidence="1">
    <location>
        <begin position="565"/>
        <end position="643"/>
    </location>
</feature>
<sequence>YVPEGYKMTVSGDFTAKEGGKLEVNVEKIQTNVIMNIVFKDGDKAVGGGDYFVLEGVNNYSVLEKYVPEGYEMTVSGDFTAKADGELEVSVKKIQTDVIMNIVFKDGDEAVGGGDYSVPEGINNYSVLEKYVPEGYKMTVSGDFTAKEGGHLEVNVEKIQTDVIMNIVFKDGDKTVGGGDYFVPEGVNNYSVLEQYVPEGYKMTVSGDFYAEKDGKLEVNVEKIQTDVIMNISFKENGKFIAGGDYFVPEGINNYSVLEQYVPEGYKMTVSGDFYAEEGGQLEVNVEKIQKNVIMNISFKDGDEVVAGGDYFVPAGINNYSALEQYVPEGYEMTVSGDFFAVEGGHLDVNVKKVQTEIIMNIAFKDGDKVVAAGDYFIPKKGVNNYSVLEQYVPEGYEMTVSGDFFAVEGGHLDVNIQKIQKDVIMNIAFNENGQFIAGGDYFVPAGINNYSILEQYVPEGYEMTVSGDFFAEEGGHLDVNIQKIQETATLKVTFETVDGQYVGETDFMSKEGMRGENGVFKLGEDFELPEGYQLAADTDQVTDIEIPYGSIGGHTMLVEKIAEPENPSEPENPGDTGETTDPSVPGGTETEDPSDTTPVVDDDKLVPDDNKTTDTQEKADQKEAGQKEESNVPKTADTASAPASAAAVTAGLAAGLAAVVAAARKKIVK</sequence>
<comment type="caution">
    <text evidence="3">The sequence shown here is derived from an EMBL/GenBank/DDBJ whole genome shotgun (WGS) entry which is preliminary data.</text>
</comment>
<evidence type="ECO:0000256" key="2">
    <source>
        <dbReference type="SAM" id="Phobius"/>
    </source>
</evidence>
<dbReference type="EMBL" id="DXCH01000237">
    <property type="protein sequence ID" value="HIZ07981.1"/>
    <property type="molecule type" value="Genomic_DNA"/>
</dbReference>